<organism evidence="1 2">
    <name type="scientific">Pseudonocardia cypriaca</name>
    <dbReference type="NCBI Taxonomy" id="882449"/>
    <lineage>
        <taxon>Bacteria</taxon>
        <taxon>Bacillati</taxon>
        <taxon>Actinomycetota</taxon>
        <taxon>Actinomycetes</taxon>
        <taxon>Pseudonocardiales</taxon>
        <taxon>Pseudonocardiaceae</taxon>
        <taxon>Pseudonocardia</taxon>
    </lineage>
</organism>
<name>A0A543GJ31_9PSEU</name>
<dbReference type="AlphaFoldDB" id="A0A543GJ31"/>
<evidence type="ECO:0000313" key="2">
    <source>
        <dbReference type="Proteomes" id="UP000319818"/>
    </source>
</evidence>
<accession>A0A543GJ31</accession>
<sequence>MALLMVDASGATPASAHSVVFDALMAAVERRETFAAVVRMPETPPRGRRIAGAAERVRLLKRLRPGLVERCRGLAFVMSEEAQRNNAKALRSGAVIWGCPTMATDDPGQARSWALARLGEI</sequence>
<evidence type="ECO:0000313" key="1">
    <source>
        <dbReference type="EMBL" id="TQM46092.1"/>
    </source>
</evidence>
<gene>
    <name evidence="1" type="ORF">FB388_3497</name>
</gene>
<reference evidence="1 2" key="1">
    <citation type="submission" date="2019-06" db="EMBL/GenBank/DDBJ databases">
        <title>Sequencing the genomes of 1000 actinobacteria strains.</title>
        <authorList>
            <person name="Klenk H.-P."/>
        </authorList>
    </citation>
    <scope>NUCLEOTIDE SEQUENCE [LARGE SCALE GENOMIC DNA]</scope>
    <source>
        <strain evidence="1 2">DSM 45511</strain>
    </source>
</reference>
<dbReference type="Proteomes" id="UP000319818">
    <property type="component" value="Unassembled WGS sequence"/>
</dbReference>
<dbReference type="RefSeq" id="WP_211361960.1">
    <property type="nucleotide sequence ID" value="NZ_VFPH01000001.1"/>
</dbReference>
<proteinExistence type="predicted"/>
<protein>
    <submittedName>
        <fullName evidence="1">Uncharacterized protein</fullName>
    </submittedName>
</protein>
<comment type="caution">
    <text evidence="1">The sequence shown here is derived from an EMBL/GenBank/DDBJ whole genome shotgun (WGS) entry which is preliminary data.</text>
</comment>
<keyword evidence="2" id="KW-1185">Reference proteome</keyword>
<dbReference type="EMBL" id="VFPH01000001">
    <property type="protein sequence ID" value="TQM46092.1"/>
    <property type="molecule type" value="Genomic_DNA"/>
</dbReference>